<proteinExistence type="predicted"/>
<evidence type="ECO:0000313" key="3">
    <source>
        <dbReference type="Proteomes" id="UP000239560"/>
    </source>
</evidence>
<dbReference type="AlphaFoldDB" id="A0A2S9ZWE7"/>
<feature type="region of interest" description="Disordered" evidence="1">
    <location>
        <begin position="40"/>
        <end position="69"/>
    </location>
</feature>
<comment type="caution">
    <text evidence="2">The sequence shown here is derived from an EMBL/GenBank/DDBJ whole genome shotgun (WGS) entry which is preliminary data.</text>
</comment>
<gene>
    <name evidence="2" type="ORF">AAT19DRAFT_11734</name>
</gene>
<organism evidence="2 3">
    <name type="scientific">Rhodotorula toruloides</name>
    <name type="common">Yeast</name>
    <name type="synonym">Rhodosporidium toruloides</name>
    <dbReference type="NCBI Taxonomy" id="5286"/>
    <lineage>
        <taxon>Eukaryota</taxon>
        <taxon>Fungi</taxon>
        <taxon>Dikarya</taxon>
        <taxon>Basidiomycota</taxon>
        <taxon>Pucciniomycotina</taxon>
        <taxon>Microbotryomycetes</taxon>
        <taxon>Sporidiobolales</taxon>
        <taxon>Sporidiobolaceae</taxon>
        <taxon>Rhodotorula</taxon>
    </lineage>
</organism>
<evidence type="ECO:0000313" key="2">
    <source>
        <dbReference type="EMBL" id="PRQ70081.1"/>
    </source>
</evidence>
<dbReference type="EMBL" id="LCTV02000017">
    <property type="protein sequence ID" value="PRQ70081.1"/>
    <property type="molecule type" value="Genomic_DNA"/>
</dbReference>
<feature type="region of interest" description="Disordered" evidence="1">
    <location>
        <begin position="148"/>
        <end position="167"/>
    </location>
</feature>
<protein>
    <submittedName>
        <fullName evidence="2">Uncharacterized protein</fullName>
    </submittedName>
</protein>
<dbReference type="Proteomes" id="UP000239560">
    <property type="component" value="Unassembled WGS sequence"/>
</dbReference>
<sequence length="409" mass="48165">MHAEQPCLDAEERRLACRPMSVSLPTSLSLARSTKTRCSRSPALLSRPATALSQNPADDPTAAYRRRPASTSASLDLQLLLNLDTPRQVPPCDRLSTHAVPAARSTFAADCGLVPPTSLASCTCLAIYALRVLRSVPPSRRNRGYKVASATLPSPSPPHTLPRPRLSSSPTMLSKTLLAISALSAVALAAPEPGVGVNVVKQANYNEAEKAAKISLKEICYRNLYADVAKYKVKYAKEVLAKDAAGKAVFLFDGIKKDINNREFYYEEFCYKQFNIRRLWHRLRRSRLWRRLRWRLRRNRQGRSRRLRLEPRRRLRRLVRRQGPHWRLRLEPRRRLRRLVRRRRHWRNRWRTWLRRWRQPRLRWRWCRRNGLRRRRWRWIRRLPRVDPPRLLFLLRPFRSSTSLRLKRA</sequence>
<name>A0A2S9ZWE7_RHOTO</name>
<accession>A0A2S9ZWE7</accession>
<evidence type="ECO:0000256" key="1">
    <source>
        <dbReference type="SAM" id="MobiDB-lite"/>
    </source>
</evidence>
<reference evidence="2 3" key="1">
    <citation type="journal article" date="2018" name="Elife">
        <title>Functional genomics of lipid metabolism in the oleaginous yeast Rhodosporidium toruloides.</title>
        <authorList>
            <person name="Coradetti S.T."/>
            <person name="Pinel D."/>
            <person name="Geiselman G."/>
            <person name="Ito M."/>
            <person name="Mondo S."/>
            <person name="Reilly M.C."/>
            <person name="Cheng Y.F."/>
            <person name="Bauer S."/>
            <person name="Grigoriev I."/>
            <person name="Gladden J.M."/>
            <person name="Simmons B.A."/>
            <person name="Brem R."/>
            <person name="Arkin A.P."/>
            <person name="Skerker J.M."/>
        </authorList>
    </citation>
    <scope>NUCLEOTIDE SEQUENCE [LARGE SCALE GENOMIC DNA]</scope>
    <source>
        <strain evidence="2 3">NBRC 0880</strain>
    </source>
</reference>